<reference evidence="1" key="1">
    <citation type="journal article" date="2019" name="bioRxiv">
        <title>The Genome of the Zebra Mussel, Dreissena polymorpha: A Resource for Invasive Species Research.</title>
        <authorList>
            <person name="McCartney M.A."/>
            <person name="Auch B."/>
            <person name="Kono T."/>
            <person name="Mallez S."/>
            <person name="Zhang Y."/>
            <person name="Obille A."/>
            <person name="Becker A."/>
            <person name="Abrahante J.E."/>
            <person name="Garbe J."/>
            <person name="Badalamenti J.P."/>
            <person name="Herman A."/>
            <person name="Mangelson H."/>
            <person name="Liachko I."/>
            <person name="Sullivan S."/>
            <person name="Sone E.D."/>
            <person name="Koren S."/>
            <person name="Silverstein K.A.T."/>
            <person name="Beckman K.B."/>
            <person name="Gohl D.M."/>
        </authorList>
    </citation>
    <scope>NUCLEOTIDE SEQUENCE</scope>
    <source>
        <strain evidence="1">Duluth1</strain>
        <tissue evidence="1">Whole animal</tissue>
    </source>
</reference>
<protein>
    <submittedName>
        <fullName evidence="1">Uncharacterized protein</fullName>
    </submittedName>
</protein>
<keyword evidence="2" id="KW-1185">Reference proteome</keyword>
<dbReference type="EMBL" id="JAIWYP010000004">
    <property type="protein sequence ID" value="KAH3835605.1"/>
    <property type="molecule type" value="Genomic_DNA"/>
</dbReference>
<gene>
    <name evidence="1" type="ORF">DPMN_108960</name>
</gene>
<name>A0A9D4QMJ8_DREPO</name>
<proteinExistence type="predicted"/>
<dbReference type="Proteomes" id="UP000828390">
    <property type="component" value="Unassembled WGS sequence"/>
</dbReference>
<evidence type="ECO:0000313" key="1">
    <source>
        <dbReference type="EMBL" id="KAH3835605.1"/>
    </source>
</evidence>
<accession>A0A9D4QMJ8</accession>
<dbReference type="AlphaFoldDB" id="A0A9D4QMJ8"/>
<organism evidence="1 2">
    <name type="scientific">Dreissena polymorpha</name>
    <name type="common">Zebra mussel</name>
    <name type="synonym">Mytilus polymorpha</name>
    <dbReference type="NCBI Taxonomy" id="45954"/>
    <lineage>
        <taxon>Eukaryota</taxon>
        <taxon>Metazoa</taxon>
        <taxon>Spiralia</taxon>
        <taxon>Lophotrochozoa</taxon>
        <taxon>Mollusca</taxon>
        <taxon>Bivalvia</taxon>
        <taxon>Autobranchia</taxon>
        <taxon>Heteroconchia</taxon>
        <taxon>Euheterodonta</taxon>
        <taxon>Imparidentia</taxon>
        <taxon>Neoheterodontei</taxon>
        <taxon>Myida</taxon>
        <taxon>Dreissenoidea</taxon>
        <taxon>Dreissenidae</taxon>
        <taxon>Dreissena</taxon>
    </lineage>
</organism>
<reference evidence="1" key="2">
    <citation type="submission" date="2020-11" db="EMBL/GenBank/DDBJ databases">
        <authorList>
            <person name="McCartney M.A."/>
            <person name="Auch B."/>
            <person name="Kono T."/>
            <person name="Mallez S."/>
            <person name="Becker A."/>
            <person name="Gohl D.M."/>
            <person name="Silverstein K.A.T."/>
            <person name="Koren S."/>
            <person name="Bechman K.B."/>
            <person name="Herman A."/>
            <person name="Abrahante J.E."/>
            <person name="Garbe J."/>
        </authorList>
    </citation>
    <scope>NUCLEOTIDE SEQUENCE</scope>
    <source>
        <strain evidence="1">Duluth1</strain>
        <tissue evidence="1">Whole animal</tissue>
    </source>
</reference>
<comment type="caution">
    <text evidence="1">The sequence shown here is derived from an EMBL/GenBank/DDBJ whole genome shotgun (WGS) entry which is preliminary data.</text>
</comment>
<sequence>MFHVNLRKYDYDIRTFTSEREIGFGQLRKHDVVLMNTSFFQRPAFARKCSDIVAGN</sequence>
<evidence type="ECO:0000313" key="2">
    <source>
        <dbReference type="Proteomes" id="UP000828390"/>
    </source>
</evidence>